<dbReference type="EMBL" id="KZ348674">
    <property type="protein sequence ID" value="PIO65851.1"/>
    <property type="molecule type" value="Genomic_DNA"/>
</dbReference>
<dbReference type="AlphaFoldDB" id="A0A2G9U6F4"/>
<keyword evidence="2" id="KW-1185">Reference proteome</keyword>
<evidence type="ECO:0000313" key="2">
    <source>
        <dbReference type="Proteomes" id="UP000230423"/>
    </source>
</evidence>
<protein>
    <submittedName>
        <fullName evidence="1">Uncharacterized protein</fullName>
    </submittedName>
</protein>
<evidence type="ECO:0000313" key="1">
    <source>
        <dbReference type="EMBL" id="PIO65851.1"/>
    </source>
</evidence>
<accession>A0A2G9U6F4</accession>
<sequence length="69" mass="7771">MGLREYCRANTDPGDRIRFELTTVFFKCAPTCEEFVENVLSVHNPLQGVLKIELTTRLAVVKVESGSIK</sequence>
<reference evidence="1 2" key="1">
    <citation type="submission" date="2015-09" db="EMBL/GenBank/DDBJ databases">
        <title>Draft genome of the parasitic nematode Teladorsagia circumcincta isolate WARC Sus (inbred).</title>
        <authorList>
            <person name="Mitreva M."/>
        </authorList>
    </citation>
    <scope>NUCLEOTIDE SEQUENCE [LARGE SCALE GENOMIC DNA]</scope>
    <source>
        <strain evidence="1 2">S</strain>
    </source>
</reference>
<name>A0A2G9U6F4_TELCI</name>
<gene>
    <name evidence="1" type="ORF">TELCIR_12458</name>
</gene>
<organism evidence="1 2">
    <name type="scientific">Teladorsagia circumcincta</name>
    <name type="common">Brown stomach worm</name>
    <name type="synonym">Ostertagia circumcincta</name>
    <dbReference type="NCBI Taxonomy" id="45464"/>
    <lineage>
        <taxon>Eukaryota</taxon>
        <taxon>Metazoa</taxon>
        <taxon>Ecdysozoa</taxon>
        <taxon>Nematoda</taxon>
        <taxon>Chromadorea</taxon>
        <taxon>Rhabditida</taxon>
        <taxon>Rhabditina</taxon>
        <taxon>Rhabditomorpha</taxon>
        <taxon>Strongyloidea</taxon>
        <taxon>Trichostrongylidae</taxon>
        <taxon>Teladorsagia</taxon>
    </lineage>
</organism>
<dbReference type="Proteomes" id="UP000230423">
    <property type="component" value="Unassembled WGS sequence"/>
</dbReference>
<proteinExistence type="predicted"/>